<feature type="compositionally biased region" description="Basic residues" evidence="3">
    <location>
        <begin position="278"/>
        <end position="289"/>
    </location>
</feature>
<reference evidence="5 6" key="1">
    <citation type="journal article" date="2021" name="Commun. Biol.">
        <title>The genome of Shorea leprosula (Dipterocarpaceae) highlights the ecological relevance of drought in aseasonal tropical rainforests.</title>
        <authorList>
            <person name="Ng K.K.S."/>
            <person name="Kobayashi M.J."/>
            <person name="Fawcett J.A."/>
            <person name="Hatakeyama M."/>
            <person name="Paape T."/>
            <person name="Ng C.H."/>
            <person name="Ang C.C."/>
            <person name="Tnah L.H."/>
            <person name="Lee C.T."/>
            <person name="Nishiyama T."/>
            <person name="Sese J."/>
            <person name="O'Brien M.J."/>
            <person name="Copetti D."/>
            <person name="Mohd Noor M.I."/>
            <person name="Ong R.C."/>
            <person name="Putra M."/>
            <person name="Sireger I.Z."/>
            <person name="Indrioko S."/>
            <person name="Kosugi Y."/>
            <person name="Izuno A."/>
            <person name="Isagi Y."/>
            <person name="Lee S.L."/>
            <person name="Shimizu K.K."/>
        </authorList>
    </citation>
    <scope>NUCLEOTIDE SEQUENCE [LARGE SCALE GENOMIC DNA]</scope>
    <source>
        <strain evidence="5">214</strain>
    </source>
</reference>
<dbReference type="SMART" id="SM00360">
    <property type="entry name" value="RRM"/>
    <property type="match status" value="1"/>
</dbReference>
<keyword evidence="6" id="KW-1185">Reference proteome</keyword>
<evidence type="ECO:0000313" key="6">
    <source>
        <dbReference type="Proteomes" id="UP001054252"/>
    </source>
</evidence>
<dbReference type="InterPro" id="IPR000504">
    <property type="entry name" value="RRM_dom"/>
</dbReference>
<dbReference type="Proteomes" id="UP001054252">
    <property type="component" value="Unassembled WGS sequence"/>
</dbReference>
<proteinExistence type="predicted"/>
<keyword evidence="1 2" id="KW-0694">RNA-binding</keyword>
<dbReference type="SUPFAM" id="SSF54928">
    <property type="entry name" value="RNA-binding domain, RBD"/>
    <property type="match status" value="1"/>
</dbReference>
<name>A0AAV5L9V8_9ROSI</name>
<evidence type="ECO:0000259" key="4">
    <source>
        <dbReference type="PROSITE" id="PS50102"/>
    </source>
</evidence>
<sequence>MDYTTAVVVGTSQNAIDDSKLSARAEENLVEEEPSVSKFENIITDGPLTNVDVVEENSGGEKYSCGGRVFSEHGDKNEGSEVIKVPSSDDTSGHGGCSEVAATPRHPSEGVLLQVKTVYLQRLPKSWDVEKLKETCKQYGLIKRVELFQNFGKKGNDVGFIAFTTRESALACIEGINGAQFGEVKGACRGFKDREMHRSTIGLKIIGHAQLEVAQKKAKLTGQSVTNKSEMTEEMTMPIPEQDSQFLSNKRNTEQGGSNKSQSVVVEAHDGSLPSKSGKTRRRRRKRMRGGSNKLQLIVAEAHDDCPPIKSGKTDHRGRIRKRGSHLDYNKRPSKKPYGNFQVQNKDSSRNSKRKSHFRREPGYTTNSIPYRMSYAEDYAPLSSGYPVYAGNAISRSKRPHSYMEPHAGYLEPVRIKDQYYKRLNEPSLIHYEQIHASYLEPSFRNGGLSHADYLQPAQAKDSLPHAGLIESSVKQILDVDYTTRTGAYNGVGN</sequence>
<dbReference type="InterPro" id="IPR012677">
    <property type="entry name" value="Nucleotide-bd_a/b_plait_sf"/>
</dbReference>
<feature type="compositionally biased region" description="Basic and acidic residues" evidence="3">
    <location>
        <begin position="301"/>
        <end position="317"/>
    </location>
</feature>
<dbReference type="EMBL" id="BPVZ01000102">
    <property type="protein sequence ID" value="GKV33714.1"/>
    <property type="molecule type" value="Genomic_DNA"/>
</dbReference>
<dbReference type="GO" id="GO:0003723">
    <property type="term" value="F:RNA binding"/>
    <property type="evidence" value="ECO:0007669"/>
    <property type="project" value="UniProtKB-UniRule"/>
</dbReference>
<gene>
    <name evidence="5" type="ORF">SLEP1_g42181</name>
</gene>
<dbReference type="Gene3D" id="3.30.70.330">
    <property type="match status" value="1"/>
</dbReference>
<dbReference type="PANTHER" id="PTHR21245">
    <property type="entry name" value="HETEROGENEOUS NUCLEAR RIBONUCLEOPROTEIN"/>
    <property type="match status" value="1"/>
</dbReference>
<dbReference type="InterPro" id="IPR035979">
    <property type="entry name" value="RBD_domain_sf"/>
</dbReference>
<feature type="region of interest" description="Disordered" evidence="3">
    <location>
        <begin position="76"/>
        <end position="103"/>
    </location>
</feature>
<dbReference type="PROSITE" id="PS50102">
    <property type="entry name" value="RRM"/>
    <property type="match status" value="1"/>
</dbReference>
<accession>A0AAV5L9V8</accession>
<dbReference type="AlphaFoldDB" id="A0AAV5L9V8"/>
<evidence type="ECO:0000256" key="3">
    <source>
        <dbReference type="SAM" id="MobiDB-lite"/>
    </source>
</evidence>
<feature type="compositionally biased region" description="Polar residues" evidence="3">
    <location>
        <begin position="242"/>
        <end position="264"/>
    </location>
</feature>
<feature type="region of interest" description="Disordered" evidence="3">
    <location>
        <begin position="220"/>
        <end position="367"/>
    </location>
</feature>
<evidence type="ECO:0000313" key="5">
    <source>
        <dbReference type="EMBL" id="GKV33714.1"/>
    </source>
</evidence>
<protein>
    <recommendedName>
        <fullName evidence="4">RRM domain-containing protein</fullName>
    </recommendedName>
</protein>
<dbReference type="CDD" id="cd00590">
    <property type="entry name" value="RRM_SF"/>
    <property type="match status" value="1"/>
</dbReference>
<evidence type="ECO:0000256" key="1">
    <source>
        <dbReference type="ARBA" id="ARBA00022884"/>
    </source>
</evidence>
<evidence type="ECO:0000256" key="2">
    <source>
        <dbReference type="PROSITE-ProRule" id="PRU00176"/>
    </source>
</evidence>
<feature type="domain" description="RRM" evidence="4">
    <location>
        <begin position="116"/>
        <end position="186"/>
    </location>
</feature>
<comment type="caution">
    <text evidence="5">The sequence shown here is derived from an EMBL/GenBank/DDBJ whole genome shotgun (WGS) entry which is preliminary data.</text>
</comment>
<dbReference type="Pfam" id="PF00076">
    <property type="entry name" value="RRM_1"/>
    <property type="match status" value="1"/>
</dbReference>
<organism evidence="5 6">
    <name type="scientific">Rubroshorea leprosula</name>
    <dbReference type="NCBI Taxonomy" id="152421"/>
    <lineage>
        <taxon>Eukaryota</taxon>
        <taxon>Viridiplantae</taxon>
        <taxon>Streptophyta</taxon>
        <taxon>Embryophyta</taxon>
        <taxon>Tracheophyta</taxon>
        <taxon>Spermatophyta</taxon>
        <taxon>Magnoliopsida</taxon>
        <taxon>eudicotyledons</taxon>
        <taxon>Gunneridae</taxon>
        <taxon>Pentapetalae</taxon>
        <taxon>rosids</taxon>
        <taxon>malvids</taxon>
        <taxon>Malvales</taxon>
        <taxon>Dipterocarpaceae</taxon>
        <taxon>Rubroshorea</taxon>
    </lineage>
</organism>